<evidence type="ECO:0000256" key="1">
    <source>
        <dbReference type="PROSITE-ProRule" id="PRU00371"/>
    </source>
</evidence>
<keyword evidence="1" id="KW-0539">Nucleus</keyword>
<dbReference type="GO" id="GO:0005634">
    <property type="term" value="C:nucleus"/>
    <property type="evidence" value="ECO:0007669"/>
    <property type="project" value="UniProtKB-SubCell"/>
</dbReference>
<comment type="subcellular location">
    <subcellularLocation>
        <location evidence="1">Nucleus</location>
    </subcellularLocation>
</comment>
<evidence type="ECO:0000313" key="3">
    <source>
        <dbReference type="EMBL" id="CAI6371335.1"/>
    </source>
</evidence>
<name>A0AAV0XS56_9HEMI</name>
<accession>A0AAV0XS56</accession>
<sequence>MTIFQSKLLNHLEKQQSTDVDELFLKSLLPLVKQLSGGKKLEFKMYALKFFQNESHPQNNNYSYHTAVFYPQNNAPYFHSGYFNSFHSSSPISYQHQQAAPSHSSIDTLHHNIYPEPIPN</sequence>
<evidence type="ECO:0000259" key="2">
    <source>
        <dbReference type="PROSITE" id="PS51031"/>
    </source>
</evidence>
<dbReference type="PROSITE" id="PS51031">
    <property type="entry name" value="BESS"/>
    <property type="match status" value="1"/>
</dbReference>
<comment type="caution">
    <text evidence="3">The sequence shown here is derived from an EMBL/GenBank/DDBJ whole genome shotgun (WGS) entry which is preliminary data.</text>
</comment>
<evidence type="ECO:0000313" key="4">
    <source>
        <dbReference type="Proteomes" id="UP001160148"/>
    </source>
</evidence>
<keyword evidence="4" id="KW-1185">Reference proteome</keyword>
<dbReference type="GO" id="GO:0003677">
    <property type="term" value="F:DNA binding"/>
    <property type="evidence" value="ECO:0007669"/>
    <property type="project" value="InterPro"/>
</dbReference>
<proteinExistence type="predicted"/>
<dbReference type="AlphaFoldDB" id="A0AAV0XS56"/>
<dbReference type="Proteomes" id="UP001160148">
    <property type="component" value="Unassembled WGS sequence"/>
</dbReference>
<dbReference type="InterPro" id="IPR004210">
    <property type="entry name" value="BESS_motif"/>
</dbReference>
<gene>
    <name evidence="3" type="ORF">MEUPH1_LOCUS25350</name>
</gene>
<organism evidence="3 4">
    <name type="scientific">Macrosiphum euphorbiae</name>
    <name type="common">potato aphid</name>
    <dbReference type="NCBI Taxonomy" id="13131"/>
    <lineage>
        <taxon>Eukaryota</taxon>
        <taxon>Metazoa</taxon>
        <taxon>Ecdysozoa</taxon>
        <taxon>Arthropoda</taxon>
        <taxon>Hexapoda</taxon>
        <taxon>Insecta</taxon>
        <taxon>Pterygota</taxon>
        <taxon>Neoptera</taxon>
        <taxon>Paraneoptera</taxon>
        <taxon>Hemiptera</taxon>
        <taxon>Sternorrhyncha</taxon>
        <taxon>Aphidomorpha</taxon>
        <taxon>Aphidoidea</taxon>
        <taxon>Aphididae</taxon>
        <taxon>Macrosiphini</taxon>
        <taxon>Macrosiphum</taxon>
    </lineage>
</organism>
<dbReference type="Pfam" id="PF02944">
    <property type="entry name" value="BESS"/>
    <property type="match status" value="1"/>
</dbReference>
<reference evidence="3 4" key="1">
    <citation type="submission" date="2023-01" db="EMBL/GenBank/DDBJ databases">
        <authorList>
            <person name="Whitehead M."/>
        </authorList>
    </citation>
    <scope>NUCLEOTIDE SEQUENCE [LARGE SCALE GENOMIC DNA]</scope>
</reference>
<dbReference type="EMBL" id="CARXXK010000894">
    <property type="protein sequence ID" value="CAI6371335.1"/>
    <property type="molecule type" value="Genomic_DNA"/>
</dbReference>
<feature type="domain" description="BESS" evidence="2">
    <location>
        <begin position="18"/>
        <end position="57"/>
    </location>
</feature>
<protein>
    <recommendedName>
        <fullName evidence="2">BESS domain-containing protein</fullName>
    </recommendedName>
</protein>